<dbReference type="EMBL" id="BBYQ01000116">
    <property type="protein sequence ID" value="GAP31481.1"/>
    <property type="molecule type" value="Genomic_DNA"/>
</dbReference>
<dbReference type="OrthoDB" id="4368973at2"/>
<reference evidence="4 5" key="2">
    <citation type="journal article" date="2016" name="Genome Announc.">
        <title>Draft Genome Sequence of Erythromycin- and Oxytetracycline-Sensitive Nocardia seriolae Strain U-1 (NBRC 110359).</title>
        <authorList>
            <person name="Imajoh M."/>
            <person name="Sukeda M."/>
            <person name="Shimizu M."/>
            <person name="Yamane J."/>
            <person name="Ohnishi K."/>
            <person name="Oshima S."/>
        </authorList>
    </citation>
    <scope>NUCLEOTIDE SEQUENCE [LARGE SCALE GENOMIC DNA]</scope>
    <source>
        <strain evidence="4 5">U-1</strain>
    </source>
</reference>
<dbReference type="EMBL" id="CP017839">
    <property type="protein sequence ID" value="APA99819.1"/>
    <property type="molecule type" value="Genomic_DNA"/>
</dbReference>
<evidence type="ECO:0000313" key="6">
    <source>
        <dbReference type="Proteomes" id="UP000180166"/>
    </source>
</evidence>
<dbReference type="Pfam" id="PF02470">
    <property type="entry name" value="MlaD"/>
    <property type="match status" value="1"/>
</dbReference>
<dbReference type="AlphaFoldDB" id="A0A0B8NCI5"/>
<dbReference type="KEGG" id="nsr:NS506_05776"/>
<dbReference type="PANTHER" id="PTHR33371:SF4">
    <property type="entry name" value="INTERMEMBRANE PHOSPHOLIPID TRANSPORT SYSTEM BINDING PROTEIN MLAD"/>
    <property type="match status" value="1"/>
</dbReference>
<evidence type="ECO:0000259" key="2">
    <source>
        <dbReference type="Pfam" id="PF02470"/>
    </source>
</evidence>
<dbReference type="Proteomes" id="UP000037179">
    <property type="component" value="Unassembled WGS sequence"/>
</dbReference>
<name>A0A0B8NCI5_9NOCA</name>
<dbReference type="Proteomes" id="UP000180166">
    <property type="component" value="Chromosome"/>
</dbReference>
<reference evidence="5" key="1">
    <citation type="submission" date="2015-07" db="EMBL/GenBank/DDBJ databases">
        <title>Nocardia seriolae U-1 whole genome shotgun sequence.</title>
        <authorList>
            <person name="Imajoh M."/>
            <person name="Fukumoto Y."/>
            <person name="Sukeda M."/>
            <person name="Yamane J."/>
            <person name="Yamasaki K."/>
            <person name="Shimizu M."/>
            <person name="Ohnishi K."/>
            <person name="Oshima S."/>
        </authorList>
    </citation>
    <scope>NUCLEOTIDE SEQUENCE [LARGE SCALE GENOMIC DNA]</scope>
    <source>
        <strain evidence="5">U-1</strain>
    </source>
</reference>
<keyword evidence="1" id="KW-0732">Signal</keyword>
<keyword evidence="5" id="KW-1185">Reference proteome</keyword>
<reference evidence="3 6" key="3">
    <citation type="submission" date="2016-10" db="EMBL/GenBank/DDBJ databases">
        <title>Genome sequence of Nocardia seriolae strain EM150506, isolated from Anguila japonica.</title>
        <authorList>
            <person name="Han H.-J."/>
        </authorList>
    </citation>
    <scope>NUCLEOTIDE SEQUENCE [LARGE SCALE GENOMIC DNA]</scope>
    <source>
        <strain evidence="3 6">EM150506</strain>
    </source>
</reference>
<evidence type="ECO:0000313" key="3">
    <source>
        <dbReference type="EMBL" id="APA99819.1"/>
    </source>
</evidence>
<evidence type="ECO:0000256" key="1">
    <source>
        <dbReference type="SAM" id="SignalP"/>
    </source>
</evidence>
<organism evidence="4 5">
    <name type="scientific">Nocardia seriolae</name>
    <dbReference type="NCBI Taxonomy" id="37332"/>
    <lineage>
        <taxon>Bacteria</taxon>
        <taxon>Bacillati</taxon>
        <taxon>Actinomycetota</taxon>
        <taxon>Actinomycetes</taxon>
        <taxon>Mycobacteriales</taxon>
        <taxon>Nocardiaceae</taxon>
        <taxon>Nocardia</taxon>
    </lineage>
</organism>
<dbReference type="InterPro" id="IPR003399">
    <property type="entry name" value="Mce/MlaD"/>
</dbReference>
<dbReference type="GeneID" id="93376282"/>
<feature type="signal peptide" evidence="1">
    <location>
        <begin position="1"/>
        <end position="20"/>
    </location>
</feature>
<sequence length="331" mass="34537">MNNVRYTMAAVMTATVTMLAACSANPAHLPMPSDLARNGYPLTVEFADALNLPVGAKVSFDGIIVGSVRGIELTGGVVAVAVAIRPGIAIPADSTAGITQDTVLGDAYVKIDRSPSSSNNVALAPNSRIPRERTVSPGLLEDTLAVLANFLGTGSVQRIEQTIGKLNAALPPTTDEVRKITSTLAVDVRGLAADTADVDHLLTGVGNSAQALNRHAADIENIFSPNSMKFWANLRLLVANIGILLPSVGSVFTGGNWLVPVLNSVGTAVENASNTDVNIADTGANLQRFLRTTLMPLLSKPSVDVTSIVTADDNEHLDAVTDLLRMLGAVR</sequence>
<dbReference type="RefSeq" id="WP_033090065.1">
    <property type="nucleotide sequence ID" value="NZ_AP017900.1"/>
</dbReference>
<dbReference type="PROSITE" id="PS51257">
    <property type="entry name" value="PROKAR_LIPOPROTEIN"/>
    <property type="match status" value="1"/>
</dbReference>
<protein>
    <recommendedName>
        <fullName evidence="2">Mce/MlaD domain-containing protein</fullName>
    </recommendedName>
</protein>
<feature type="chain" id="PRO_5014509439" description="Mce/MlaD domain-containing protein" evidence="1">
    <location>
        <begin position="21"/>
        <end position="331"/>
    </location>
</feature>
<proteinExistence type="predicted"/>
<accession>A0A0B8NCI5</accession>
<gene>
    <name evidence="3" type="ORF">NS506_05776</name>
    <name evidence="4" type="ORF">NSK11_contig00116-0004</name>
</gene>
<dbReference type="PANTHER" id="PTHR33371">
    <property type="entry name" value="INTERMEMBRANE PHOSPHOLIPID TRANSPORT SYSTEM BINDING PROTEIN MLAD-RELATED"/>
    <property type="match status" value="1"/>
</dbReference>
<feature type="domain" description="Mce/MlaD" evidence="2">
    <location>
        <begin position="38"/>
        <end position="112"/>
    </location>
</feature>
<dbReference type="InterPro" id="IPR052336">
    <property type="entry name" value="MlaD_Phospholipid_Transporter"/>
</dbReference>
<evidence type="ECO:0000313" key="4">
    <source>
        <dbReference type="EMBL" id="GAP31481.1"/>
    </source>
</evidence>
<evidence type="ECO:0000313" key="5">
    <source>
        <dbReference type="Proteomes" id="UP000037179"/>
    </source>
</evidence>